<evidence type="ECO:0000256" key="1">
    <source>
        <dbReference type="SAM" id="SignalP"/>
    </source>
</evidence>
<comment type="caution">
    <text evidence="2">The sequence shown here is derived from an EMBL/GenBank/DDBJ whole genome shotgun (WGS) entry which is preliminary data.</text>
</comment>
<keyword evidence="3" id="KW-1185">Reference proteome</keyword>
<dbReference type="EMBL" id="QKYT01000395">
    <property type="protein sequence ID" value="RIA85945.1"/>
    <property type="molecule type" value="Genomic_DNA"/>
</dbReference>
<gene>
    <name evidence="2" type="ORF">C1645_741207</name>
</gene>
<dbReference type="AlphaFoldDB" id="A0A397SPH2"/>
<evidence type="ECO:0000313" key="2">
    <source>
        <dbReference type="EMBL" id="RIA85945.1"/>
    </source>
</evidence>
<evidence type="ECO:0000313" key="3">
    <source>
        <dbReference type="Proteomes" id="UP000265703"/>
    </source>
</evidence>
<keyword evidence="1" id="KW-0732">Signal</keyword>
<sequence length="183" mass="20506">MNKFISLTYLAFLAYIILSLVPVSTALSTNDVSLVNKRNQKCPCATAIADFNKNDRSKLGGLVMYFQDEVGETSVTGYFSRGFQDKNKTSYEFLIKDDCGNTVHDLSSQWREHLELSQVRDSTNTFHFKNNNFNLNCDSHGILLVHTKVLNKRNSCVRLNKRDGYGTSTVIMHNGAGLGAAHM</sequence>
<protein>
    <submittedName>
        <fullName evidence="2">Uncharacterized protein</fullName>
    </submittedName>
</protein>
<dbReference type="Proteomes" id="UP000265703">
    <property type="component" value="Unassembled WGS sequence"/>
</dbReference>
<reference evidence="2 3" key="1">
    <citation type="submission" date="2018-06" db="EMBL/GenBank/DDBJ databases">
        <title>Comparative genomics reveals the genomic features of Rhizophagus irregularis, R. cerebriforme, R. diaphanum and Gigaspora rosea, and their symbiotic lifestyle signature.</title>
        <authorList>
            <person name="Morin E."/>
            <person name="San Clemente H."/>
            <person name="Chen E.C.H."/>
            <person name="De La Providencia I."/>
            <person name="Hainaut M."/>
            <person name="Kuo A."/>
            <person name="Kohler A."/>
            <person name="Murat C."/>
            <person name="Tang N."/>
            <person name="Roy S."/>
            <person name="Loubradou J."/>
            <person name="Henrissat B."/>
            <person name="Grigoriev I.V."/>
            <person name="Corradi N."/>
            <person name="Roux C."/>
            <person name="Martin F.M."/>
        </authorList>
    </citation>
    <scope>NUCLEOTIDE SEQUENCE [LARGE SCALE GENOMIC DNA]</scope>
    <source>
        <strain evidence="2 3">DAOM 227022</strain>
    </source>
</reference>
<feature type="chain" id="PRO_5017276833" evidence="1">
    <location>
        <begin position="27"/>
        <end position="183"/>
    </location>
</feature>
<proteinExistence type="predicted"/>
<name>A0A397SPH2_9GLOM</name>
<accession>A0A397SPH2</accession>
<dbReference type="OrthoDB" id="2305685at2759"/>
<organism evidence="2 3">
    <name type="scientific">Glomus cerebriforme</name>
    <dbReference type="NCBI Taxonomy" id="658196"/>
    <lineage>
        <taxon>Eukaryota</taxon>
        <taxon>Fungi</taxon>
        <taxon>Fungi incertae sedis</taxon>
        <taxon>Mucoromycota</taxon>
        <taxon>Glomeromycotina</taxon>
        <taxon>Glomeromycetes</taxon>
        <taxon>Glomerales</taxon>
        <taxon>Glomeraceae</taxon>
        <taxon>Glomus</taxon>
    </lineage>
</organism>
<feature type="signal peptide" evidence="1">
    <location>
        <begin position="1"/>
        <end position="26"/>
    </location>
</feature>